<dbReference type="InterPro" id="IPR015943">
    <property type="entry name" value="WD40/YVTN_repeat-like_dom_sf"/>
</dbReference>
<gene>
    <name evidence="6" type="ORF">FIBSPDRAFT_828012</name>
</gene>
<evidence type="ECO:0000256" key="1">
    <source>
        <dbReference type="ARBA" id="ARBA00022574"/>
    </source>
</evidence>
<reference evidence="6" key="1">
    <citation type="journal article" date="2016" name="Mol. Biol. Evol.">
        <title>Comparative Genomics of Early-Diverging Mushroom-Forming Fungi Provides Insights into the Origins of Lignocellulose Decay Capabilities.</title>
        <authorList>
            <person name="Nagy L.G."/>
            <person name="Riley R."/>
            <person name="Tritt A."/>
            <person name="Adam C."/>
            <person name="Daum C."/>
            <person name="Floudas D."/>
            <person name="Sun H."/>
            <person name="Yadav J.S."/>
            <person name="Pangilinan J."/>
            <person name="Larsson K.H."/>
            <person name="Matsuura K."/>
            <person name="Barry K."/>
            <person name="Labutti K."/>
            <person name="Kuo R."/>
            <person name="Ohm R.A."/>
            <person name="Bhattacharya S.S."/>
            <person name="Shirouzu T."/>
            <person name="Yoshinaga Y."/>
            <person name="Martin F.M."/>
            <person name="Grigoriev I.V."/>
            <person name="Hibbett D.S."/>
        </authorList>
    </citation>
    <scope>NUCLEOTIDE SEQUENCE [LARGE SCALE GENOMIC DNA]</scope>
    <source>
        <strain evidence="6">CBS 109695</strain>
    </source>
</reference>
<organism evidence="6">
    <name type="scientific">Athelia psychrophila</name>
    <dbReference type="NCBI Taxonomy" id="1759441"/>
    <lineage>
        <taxon>Eukaryota</taxon>
        <taxon>Fungi</taxon>
        <taxon>Dikarya</taxon>
        <taxon>Basidiomycota</taxon>
        <taxon>Agaricomycotina</taxon>
        <taxon>Agaricomycetes</taxon>
        <taxon>Agaricomycetidae</taxon>
        <taxon>Atheliales</taxon>
        <taxon>Atheliaceae</taxon>
        <taxon>Athelia</taxon>
    </lineage>
</organism>
<sequence>MPPSDSEGEEIDDEFENGTSEAEQDEDAEAEEDIDPLDNDGDDATEGDDDSASEDSDEGSEEEDDDESEDDAMDVDGEALAAELDETTGATPERDLRQNDTFNSPETGVERELSPAQLRKRTLLLPAGATYTMPRSYAVVAVCAIAHPTPTHGLAHSLCMTHLLTGSDDGYIRDYDIFAAVNGNAFLTAPQRHHCGVVEGIMKAGQIRYWWENPKLGGSAPEESSIAPVYSLLLQSDALWSLAGSNTGHINLSTVRHETGKLCHVMNGHRGPVSALSMEHDEKGFLSAGWDGEALQWDLNTGQIVRKFTAHGSQLVAVAVRPISSGYSAIPAAASGAQEDISATGGRSETLHNAPDTSESAESVFIADVPPPAQPMGKPIGDMEQAQDSDTKSDVSYDPLFDDEPDANGEPDNGLQTQTQESYGLSVPSPANKTPSTLAVPSTQPSGRNASSSAAVPKNAPPLLDPVGYSTFSPNVLMTASIDGQVILWDKRVSTPKKGVGRLEMSEKTPPWCVSVCWSTNGAHIYAGRRNGAIDVWDVRQFGRSGIGGTPRLLKTLRNPASSGVVSCVVPFPDGRHIACASIDNIRLWNAAEAGEADAKTKSGVQFKIIPGHHGGYISQMVVDPAARFMVSASSNRGWHGESTRTVFVHDIKQVQ</sequence>
<keyword evidence="2" id="KW-0677">Repeat</keyword>
<feature type="compositionally biased region" description="Polar residues" evidence="4">
    <location>
        <begin position="414"/>
        <end position="454"/>
    </location>
</feature>
<feature type="domain" description="Transcription factor spt8 beta-propeller" evidence="5">
    <location>
        <begin position="474"/>
        <end position="652"/>
    </location>
</feature>
<evidence type="ECO:0000256" key="4">
    <source>
        <dbReference type="SAM" id="MobiDB-lite"/>
    </source>
</evidence>
<keyword evidence="1 3" id="KW-0853">WD repeat</keyword>
<feature type="compositionally biased region" description="Acidic residues" evidence="4">
    <location>
        <begin position="400"/>
        <end position="409"/>
    </location>
</feature>
<dbReference type="InterPro" id="IPR057544">
    <property type="entry name" value="Beta-prop_SPT8"/>
</dbReference>
<dbReference type="PANTHER" id="PTHR19848:SF7">
    <property type="entry name" value="F-BOX AND WD-40 DOMAIN PROTEIN 7"/>
    <property type="match status" value="1"/>
</dbReference>
<dbReference type="SUPFAM" id="SSF50978">
    <property type="entry name" value="WD40 repeat-like"/>
    <property type="match status" value="1"/>
</dbReference>
<dbReference type="Pfam" id="PF23798">
    <property type="entry name" value="Beta-prop_SPT8"/>
    <property type="match status" value="2"/>
</dbReference>
<evidence type="ECO:0000256" key="3">
    <source>
        <dbReference type="PROSITE-ProRule" id="PRU00221"/>
    </source>
</evidence>
<evidence type="ECO:0000256" key="2">
    <source>
        <dbReference type="ARBA" id="ARBA00022737"/>
    </source>
</evidence>
<dbReference type="PROSITE" id="PS50082">
    <property type="entry name" value="WD_REPEATS_2"/>
    <property type="match status" value="1"/>
</dbReference>
<dbReference type="PROSITE" id="PS50294">
    <property type="entry name" value="WD_REPEATS_REGION"/>
    <property type="match status" value="1"/>
</dbReference>
<dbReference type="AlphaFoldDB" id="A0A166I232"/>
<proteinExistence type="predicted"/>
<accession>A0A166I232</accession>
<feature type="region of interest" description="Disordered" evidence="4">
    <location>
        <begin position="1"/>
        <end position="72"/>
    </location>
</feature>
<dbReference type="Gene3D" id="2.130.10.10">
    <property type="entry name" value="YVTN repeat-like/Quinoprotein amine dehydrogenase"/>
    <property type="match status" value="2"/>
</dbReference>
<dbReference type="SMART" id="SM00320">
    <property type="entry name" value="WD40"/>
    <property type="match status" value="6"/>
</dbReference>
<dbReference type="InterPro" id="IPR001680">
    <property type="entry name" value="WD40_rpt"/>
</dbReference>
<feature type="region of interest" description="Disordered" evidence="4">
    <location>
        <begin position="85"/>
        <end position="115"/>
    </location>
</feature>
<dbReference type="PANTHER" id="PTHR19848">
    <property type="entry name" value="WD40 REPEAT PROTEIN"/>
    <property type="match status" value="1"/>
</dbReference>
<protein>
    <submittedName>
        <fullName evidence="6">WD40 repeat-like protein</fullName>
    </submittedName>
</protein>
<name>A0A166I232_9AGAM</name>
<evidence type="ECO:0000259" key="5">
    <source>
        <dbReference type="Pfam" id="PF23798"/>
    </source>
</evidence>
<feature type="repeat" description="WD" evidence="3">
    <location>
        <begin position="266"/>
        <end position="307"/>
    </location>
</feature>
<dbReference type="InterPro" id="IPR036322">
    <property type="entry name" value="WD40_repeat_dom_sf"/>
</dbReference>
<dbReference type="STRING" id="436010.A0A166I232"/>
<dbReference type="OrthoDB" id="10260946at2759"/>
<dbReference type="EMBL" id="KV417563">
    <property type="protein sequence ID" value="KZP19470.1"/>
    <property type="molecule type" value="Genomic_DNA"/>
</dbReference>
<feature type="domain" description="Transcription factor spt8 beta-propeller" evidence="5">
    <location>
        <begin position="137"/>
        <end position="328"/>
    </location>
</feature>
<feature type="region of interest" description="Disordered" evidence="4">
    <location>
        <begin position="340"/>
        <end position="461"/>
    </location>
</feature>
<evidence type="ECO:0000313" key="6">
    <source>
        <dbReference type="EMBL" id="KZP19470.1"/>
    </source>
</evidence>